<proteinExistence type="predicted"/>
<feature type="transmembrane region" description="Helical" evidence="1">
    <location>
        <begin position="62"/>
        <end position="89"/>
    </location>
</feature>
<evidence type="ECO:0000313" key="3">
    <source>
        <dbReference type="Proteomes" id="UP000834106"/>
    </source>
</evidence>
<keyword evidence="1" id="KW-1133">Transmembrane helix</keyword>
<name>A0AAD2EDC4_9LAMI</name>
<dbReference type="EMBL" id="OU503055">
    <property type="protein sequence ID" value="CAI9783655.1"/>
    <property type="molecule type" value="Genomic_DNA"/>
</dbReference>
<evidence type="ECO:0000313" key="2">
    <source>
        <dbReference type="EMBL" id="CAI9783655.1"/>
    </source>
</evidence>
<protein>
    <submittedName>
        <fullName evidence="2">Uncharacterized protein</fullName>
    </submittedName>
</protein>
<accession>A0AAD2EDC4</accession>
<dbReference type="AlphaFoldDB" id="A0AAD2EDC4"/>
<organism evidence="2 3">
    <name type="scientific">Fraxinus pennsylvanica</name>
    <dbReference type="NCBI Taxonomy" id="56036"/>
    <lineage>
        <taxon>Eukaryota</taxon>
        <taxon>Viridiplantae</taxon>
        <taxon>Streptophyta</taxon>
        <taxon>Embryophyta</taxon>
        <taxon>Tracheophyta</taxon>
        <taxon>Spermatophyta</taxon>
        <taxon>Magnoliopsida</taxon>
        <taxon>eudicotyledons</taxon>
        <taxon>Gunneridae</taxon>
        <taxon>Pentapetalae</taxon>
        <taxon>asterids</taxon>
        <taxon>lamiids</taxon>
        <taxon>Lamiales</taxon>
        <taxon>Oleaceae</taxon>
        <taxon>Oleeae</taxon>
        <taxon>Fraxinus</taxon>
    </lineage>
</organism>
<keyword evidence="1" id="KW-0812">Transmembrane</keyword>
<dbReference type="Proteomes" id="UP000834106">
    <property type="component" value="Chromosome 20"/>
</dbReference>
<reference evidence="2" key="1">
    <citation type="submission" date="2023-05" db="EMBL/GenBank/DDBJ databases">
        <authorList>
            <person name="Huff M."/>
        </authorList>
    </citation>
    <scope>NUCLEOTIDE SEQUENCE</scope>
</reference>
<keyword evidence="1" id="KW-0472">Membrane</keyword>
<sequence length="138" mass="15405">MLYAWRTILWELSNWKKAAAAIFGFLGYITKLMLALIYHFIGDPITSSIRGIETIFYTVRAFYSSIIAYAPIQELTTIIILTSAILTIAEATIPDSVSSQPYVLTVAGLTGYAAVVNYISEPFFWTLLLGLFGFARFI</sequence>
<evidence type="ECO:0000256" key="1">
    <source>
        <dbReference type="SAM" id="Phobius"/>
    </source>
</evidence>
<feature type="transmembrane region" description="Helical" evidence="1">
    <location>
        <begin position="20"/>
        <end position="41"/>
    </location>
</feature>
<feature type="transmembrane region" description="Helical" evidence="1">
    <location>
        <begin position="109"/>
        <end position="135"/>
    </location>
</feature>
<keyword evidence="3" id="KW-1185">Reference proteome</keyword>
<dbReference type="Pfam" id="PF25114">
    <property type="entry name" value="AtTam38"/>
    <property type="match status" value="1"/>
</dbReference>
<dbReference type="InterPro" id="IPR056894">
    <property type="entry name" value="AtTam38"/>
</dbReference>
<gene>
    <name evidence="2" type="ORF">FPE_LOCUS31176</name>
</gene>